<dbReference type="PANTHER" id="PTHR42966">
    <property type="entry name" value="N-ACETYLNEURAMINATE SYNTHASE"/>
    <property type="match status" value="1"/>
</dbReference>
<dbReference type="AlphaFoldDB" id="A0A1N7Q8R2"/>
<dbReference type="OrthoDB" id="9814210at2"/>
<name>A0A1N7Q8R2_9BACL</name>
<dbReference type="SUPFAM" id="SSF51569">
    <property type="entry name" value="Aldolase"/>
    <property type="match status" value="1"/>
</dbReference>
<accession>A0A1N7Q8R2</accession>
<dbReference type="SUPFAM" id="SSF51269">
    <property type="entry name" value="AFP III-like domain"/>
    <property type="match status" value="1"/>
</dbReference>
<reference evidence="3" key="1">
    <citation type="submission" date="2017-01" db="EMBL/GenBank/DDBJ databases">
        <authorList>
            <person name="Varghese N."/>
            <person name="Submissions S."/>
        </authorList>
    </citation>
    <scope>NUCLEOTIDE SEQUENCE [LARGE SCALE GENOMIC DNA]</scope>
    <source>
        <strain evidence="3">DSM 45196</strain>
    </source>
</reference>
<dbReference type="CDD" id="cd11615">
    <property type="entry name" value="SAF_NeuB_like"/>
    <property type="match status" value="1"/>
</dbReference>
<evidence type="ECO:0000313" key="3">
    <source>
        <dbReference type="Proteomes" id="UP000186795"/>
    </source>
</evidence>
<dbReference type="InterPro" id="IPR020007">
    <property type="entry name" value="NeuB/NeuA"/>
</dbReference>
<dbReference type="InterPro" id="IPR013974">
    <property type="entry name" value="SAF"/>
</dbReference>
<evidence type="ECO:0000313" key="2">
    <source>
        <dbReference type="EMBL" id="SIT19221.1"/>
    </source>
</evidence>
<dbReference type="GO" id="GO:0047444">
    <property type="term" value="F:N-acylneuraminate-9-phosphate synthase activity"/>
    <property type="evidence" value="ECO:0007669"/>
    <property type="project" value="TreeGrafter"/>
</dbReference>
<gene>
    <name evidence="2" type="ORF">SAMN05421790_12113</name>
</gene>
<dbReference type="Proteomes" id="UP000186795">
    <property type="component" value="Unassembled WGS sequence"/>
</dbReference>
<dbReference type="PANTHER" id="PTHR42966:SF1">
    <property type="entry name" value="SIALIC ACID SYNTHASE"/>
    <property type="match status" value="1"/>
</dbReference>
<dbReference type="GO" id="GO:0016051">
    <property type="term" value="P:carbohydrate biosynthetic process"/>
    <property type="evidence" value="ECO:0007669"/>
    <property type="project" value="InterPro"/>
</dbReference>
<dbReference type="Gene3D" id="3.90.1210.10">
    <property type="entry name" value="Antifreeze-like/N-acetylneuraminic acid synthase C-terminal domain"/>
    <property type="match status" value="1"/>
</dbReference>
<dbReference type="PROSITE" id="PS50844">
    <property type="entry name" value="AFP_LIKE"/>
    <property type="match status" value="1"/>
</dbReference>
<dbReference type="InterPro" id="IPR051690">
    <property type="entry name" value="PseI-like"/>
</dbReference>
<dbReference type="InterPro" id="IPR013132">
    <property type="entry name" value="PseI/NeuA/B-like_N"/>
</dbReference>
<dbReference type="SMART" id="SM00858">
    <property type="entry name" value="SAF"/>
    <property type="match status" value="1"/>
</dbReference>
<dbReference type="NCBIfam" id="TIGR03569">
    <property type="entry name" value="NeuB_NnaB"/>
    <property type="match status" value="1"/>
</dbReference>
<protein>
    <submittedName>
        <fullName evidence="2">N-acetylneuraminate synthase</fullName>
    </submittedName>
</protein>
<keyword evidence="3" id="KW-1185">Reference proteome</keyword>
<dbReference type="InterPro" id="IPR013785">
    <property type="entry name" value="Aldolase_TIM"/>
</dbReference>
<organism evidence="2 3">
    <name type="scientific">Kroppenstedtia eburnea</name>
    <dbReference type="NCBI Taxonomy" id="714067"/>
    <lineage>
        <taxon>Bacteria</taxon>
        <taxon>Bacillati</taxon>
        <taxon>Bacillota</taxon>
        <taxon>Bacilli</taxon>
        <taxon>Bacillales</taxon>
        <taxon>Thermoactinomycetaceae</taxon>
        <taxon>Kroppenstedtia</taxon>
    </lineage>
</organism>
<dbReference type="InterPro" id="IPR036732">
    <property type="entry name" value="AFP_Neu5c_C_sf"/>
</dbReference>
<dbReference type="InterPro" id="IPR006190">
    <property type="entry name" value="SAF_AFP_Neu5Ac"/>
</dbReference>
<dbReference type="Gene3D" id="3.20.20.70">
    <property type="entry name" value="Aldolase class I"/>
    <property type="match status" value="1"/>
</dbReference>
<proteinExistence type="predicted"/>
<dbReference type="RefSeq" id="WP_009709273.1">
    <property type="nucleotide sequence ID" value="NZ_CP048103.1"/>
</dbReference>
<dbReference type="EMBL" id="FTOD01000021">
    <property type="protein sequence ID" value="SIT19221.1"/>
    <property type="molecule type" value="Genomic_DNA"/>
</dbReference>
<evidence type="ECO:0000259" key="1">
    <source>
        <dbReference type="PROSITE" id="PS50844"/>
    </source>
</evidence>
<feature type="domain" description="AFP-like" evidence="1">
    <location>
        <begin position="287"/>
        <end position="343"/>
    </location>
</feature>
<dbReference type="Pfam" id="PF03102">
    <property type="entry name" value="NeuB"/>
    <property type="match status" value="1"/>
</dbReference>
<sequence>MVKIGNYIISERSPVYIIAEIGVNHNGSVELAKKLIDRAVAAGANAVKFQTFDPDEMVSEDADLAPYQKRCSNKKQKEMLKHLALTPGQLEILKKDCDHKGITWLSTPFDIKSARFLNKLKVPAFKVGSGDLTNIPLLLEIAKFGKPILLSTGMAELTDIETALNYLNHPSDLVLLHCTSAYPAPFADLHLRVIDTLKAAFPHLVGYSDHSSGVEIPLAATALGYKIIEKHFTLDKRMEGPDHRASLEPDEFCQMVTGIRHVEKALGTSHKLIRPSEAELKKRVRKGIYACKDLDKGIMLTEEDLAYLRPLSEIEASQFQCVVGRRLNRSIKKGDSLRWSDLN</sequence>
<dbReference type="InterPro" id="IPR057736">
    <property type="entry name" value="SAF_PseI/NeuA/NeuB"/>
</dbReference>
<dbReference type="Pfam" id="PF08666">
    <property type="entry name" value="SAF"/>
    <property type="match status" value="1"/>
</dbReference>